<keyword evidence="1" id="KW-0597">Phosphoprotein</keyword>
<organism evidence="5 6">
    <name type="scientific">Pichia kluyveri</name>
    <name type="common">Yeast</name>
    <dbReference type="NCBI Taxonomy" id="36015"/>
    <lineage>
        <taxon>Eukaryota</taxon>
        <taxon>Fungi</taxon>
        <taxon>Dikarya</taxon>
        <taxon>Ascomycota</taxon>
        <taxon>Saccharomycotina</taxon>
        <taxon>Pichiomycetes</taxon>
        <taxon>Pichiales</taxon>
        <taxon>Pichiaceae</taxon>
        <taxon>Pichia</taxon>
    </lineage>
</organism>
<dbReference type="Pfam" id="PF00568">
    <property type="entry name" value="WH1"/>
    <property type="match status" value="1"/>
</dbReference>
<evidence type="ECO:0000259" key="4">
    <source>
        <dbReference type="PROSITE" id="PS51082"/>
    </source>
</evidence>
<feature type="compositionally biased region" description="Pro residues" evidence="2">
    <location>
        <begin position="481"/>
        <end position="520"/>
    </location>
</feature>
<proteinExistence type="predicted"/>
<dbReference type="GO" id="GO:0071933">
    <property type="term" value="F:Arp2/3 complex binding"/>
    <property type="evidence" value="ECO:0007669"/>
    <property type="project" value="UniProtKB-ARBA"/>
</dbReference>
<feature type="compositionally biased region" description="Low complexity" evidence="2">
    <location>
        <begin position="630"/>
        <end position="642"/>
    </location>
</feature>
<dbReference type="GO" id="GO:0003779">
    <property type="term" value="F:actin binding"/>
    <property type="evidence" value="ECO:0007669"/>
    <property type="project" value="InterPro"/>
</dbReference>
<feature type="compositionally biased region" description="Pro residues" evidence="2">
    <location>
        <begin position="378"/>
        <end position="433"/>
    </location>
</feature>
<dbReference type="SMART" id="SM00461">
    <property type="entry name" value="WH1"/>
    <property type="match status" value="1"/>
</dbReference>
<dbReference type="FunFam" id="2.30.29.30:FF:000281">
    <property type="entry name" value="Actin associated protein"/>
    <property type="match status" value="1"/>
</dbReference>
<dbReference type="GO" id="GO:0045010">
    <property type="term" value="P:actin nucleation"/>
    <property type="evidence" value="ECO:0007669"/>
    <property type="project" value="UniProtKB-ARBA"/>
</dbReference>
<dbReference type="PRINTS" id="PR01217">
    <property type="entry name" value="PRICHEXTENSN"/>
</dbReference>
<feature type="compositionally biased region" description="Polar residues" evidence="2">
    <location>
        <begin position="434"/>
        <end position="445"/>
    </location>
</feature>
<dbReference type="InterPro" id="IPR011993">
    <property type="entry name" value="PH-like_dom_sf"/>
</dbReference>
<protein>
    <submittedName>
        <fullName evidence="5">Actin-binding protein</fullName>
    </submittedName>
</protein>
<dbReference type="Pfam" id="PF02205">
    <property type="entry name" value="WH2"/>
    <property type="match status" value="1"/>
</dbReference>
<dbReference type="PROSITE" id="PS50229">
    <property type="entry name" value="WH1"/>
    <property type="match status" value="1"/>
</dbReference>
<dbReference type="SUPFAM" id="SSF50729">
    <property type="entry name" value="PH domain-like"/>
    <property type="match status" value="1"/>
</dbReference>
<accession>A0AAV5RDN0</accession>
<evidence type="ECO:0000313" key="5">
    <source>
        <dbReference type="EMBL" id="GMM48709.1"/>
    </source>
</evidence>
<dbReference type="Gene3D" id="2.30.29.30">
    <property type="entry name" value="Pleckstrin-homology domain (PH domain)/Phosphotyrosine-binding domain (PTB)"/>
    <property type="match status" value="1"/>
</dbReference>
<dbReference type="InterPro" id="IPR003124">
    <property type="entry name" value="WH2_dom"/>
</dbReference>
<keyword evidence="6" id="KW-1185">Reference proteome</keyword>
<feature type="compositionally biased region" description="Low complexity" evidence="2">
    <location>
        <begin position="292"/>
        <end position="327"/>
    </location>
</feature>
<evidence type="ECO:0000256" key="1">
    <source>
        <dbReference type="ARBA" id="ARBA00022553"/>
    </source>
</evidence>
<dbReference type="AlphaFoldDB" id="A0AAV5RDN0"/>
<dbReference type="Proteomes" id="UP001378960">
    <property type="component" value="Unassembled WGS sequence"/>
</dbReference>
<evidence type="ECO:0000256" key="2">
    <source>
        <dbReference type="SAM" id="MobiDB-lite"/>
    </source>
</evidence>
<feature type="domain" description="WH1" evidence="3">
    <location>
        <begin position="15"/>
        <end position="126"/>
    </location>
</feature>
<dbReference type="GO" id="GO:0030479">
    <property type="term" value="C:actin cortical patch"/>
    <property type="evidence" value="ECO:0007669"/>
    <property type="project" value="UniProtKB-ARBA"/>
</dbReference>
<feature type="compositionally biased region" description="Pro residues" evidence="2">
    <location>
        <begin position="336"/>
        <end position="363"/>
    </location>
</feature>
<dbReference type="InterPro" id="IPR000697">
    <property type="entry name" value="WH1/EVH1_dom"/>
</dbReference>
<sequence length="658" mass="71770">MGISSQDKEVVKRVVPKSSNKIIDAAIVRLYVTYPDKDEWKWTGLTGALILVDDLIGHTFFFKLVDIIGKQGIIWDHELWVDFQYSQDRLFFHSFESDDYSIGFLFDDKSDAQHFYKRVINRHKHASKLTIQNNNAVEARKRPDEIKNTRGFRGENINNNNNETDNSDTIFNEQRMRRAKGVLYYDNEPPPEWRSFYRELENMGITEDMIAENREFIKDYITKQGGPLVGLEPPIPRKYQNMINNHSSINSNSNSNSMKQAITSRSRSTTVSSMSSDSRRNKKPPPPPPPAQSQSQSNDDYDSYSEYSSPAPSAPQVPSSDPSSSSIPEKRNVHNLPPPMTFPTHNVPPPLNNPHPNLPPRLAPPITSSPIPTTNRPLPLPPRNNVPPPPPARGNVPPPPPARGNVPPPPPARGNAPAPPPPRRGPAPPPPPSRTSQQMHQSQSPPILPPAHPGSPQIQQQQYQRIVPPPPMQQQMQQQVSPPPPMQQSIPPPPPPMQQSIPPPPPMQQQSVPPPPPPAGMPTFNSNAAAPPPPPPAGMPTFNSSAAPPPPPPGMPTFDSTPAPVEHTGDAGRDALLASIRGAGLGSLRKVDKSQLDKPSVLLQEARGEPTTTNTTSSNTGGGAPPGQPASLADALAAALSSRKAKVAASDDESDGDW</sequence>
<dbReference type="InterPro" id="IPR033927">
    <property type="entry name" value="WASPfam_EVH1"/>
</dbReference>
<dbReference type="EMBL" id="BTGB01000009">
    <property type="protein sequence ID" value="GMM48709.1"/>
    <property type="molecule type" value="Genomic_DNA"/>
</dbReference>
<reference evidence="5 6" key="1">
    <citation type="journal article" date="2023" name="Elife">
        <title>Identification of key yeast species and microbe-microbe interactions impacting larval growth of Drosophila in the wild.</title>
        <authorList>
            <person name="Mure A."/>
            <person name="Sugiura Y."/>
            <person name="Maeda R."/>
            <person name="Honda K."/>
            <person name="Sakurai N."/>
            <person name="Takahashi Y."/>
            <person name="Watada M."/>
            <person name="Katoh T."/>
            <person name="Gotoh A."/>
            <person name="Gotoh Y."/>
            <person name="Taniguchi I."/>
            <person name="Nakamura K."/>
            <person name="Hayashi T."/>
            <person name="Katayama T."/>
            <person name="Uemura T."/>
            <person name="Hattori Y."/>
        </authorList>
    </citation>
    <scope>NUCLEOTIDE SEQUENCE [LARGE SCALE GENOMIC DNA]</scope>
    <source>
        <strain evidence="5 6">PK-24</strain>
    </source>
</reference>
<gene>
    <name evidence="5" type="ORF">DAPK24_053070</name>
</gene>
<feature type="domain" description="WH2" evidence="4">
    <location>
        <begin position="572"/>
        <end position="591"/>
    </location>
</feature>
<feature type="compositionally biased region" description="Low complexity" evidence="2">
    <location>
        <begin position="454"/>
        <end position="466"/>
    </location>
</feature>
<name>A0AAV5RDN0_PICKL</name>
<comment type="caution">
    <text evidence="5">The sequence shown here is derived from an EMBL/GenBank/DDBJ whole genome shotgun (WGS) entry which is preliminary data.</text>
</comment>
<feature type="region of interest" description="Disordered" evidence="2">
    <location>
        <begin position="239"/>
        <end position="658"/>
    </location>
</feature>
<dbReference type="PROSITE" id="PS51082">
    <property type="entry name" value="WH2"/>
    <property type="match status" value="1"/>
</dbReference>
<evidence type="ECO:0000313" key="6">
    <source>
        <dbReference type="Proteomes" id="UP001378960"/>
    </source>
</evidence>
<dbReference type="CDD" id="cd01205">
    <property type="entry name" value="EVH1_WASP-like"/>
    <property type="match status" value="1"/>
</dbReference>
<evidence type="ECO:0000259" key="3">
    <source>
        <dbReference type="PROSITE" id="PS50229"/>
    </source>
</evidence>
<feature type="compositionally biased region" description="Low complexity" evidence="2">
    <location>
        <begin position="241"/>
        <end position="276"/>
    </location>
</feature>
<feature type="compositionally biased region" description="Low complexity" evidence="2">
    <location>
        <begin position="364"/>
        <end position="377"/>
    </location>
</feature>